<reference evidence="1" key="1">
    <citation type="submission" date="2019-12" db="EMBL/GenBank/DDBJ databases">
        <title>Genome sequence of Babesia ovis.</title>
        <authorList>
            <person name="Yamagishi J."/>
            <person name="Sevinc F."/>
            <person name="Xuan X."/>
        </authorList>
    </citation>
    <scope>NUCLEOTIDE SEQUENCE</scope>
    <source>
        <strain evidence="1">Selcuk</strain>
    </source>
</reference>
<proteinExistence type="predicted"/>
<dbReference type="EMBL" id="BLIY01000017">
    <property type="protein sequence ID" value="GFE54764.1"/>
    <property type="molecule type" value="Genomic_DNA"/>
</dbReference>
<name>A0A9W5WVD6_BABOV</name>
<organism evidence="1 2">
    <name type="scientific">Babesia ovis</name>
    <dbReference type="NCBI Taxonomy" id="5869"/>
    <lineage>
        <taxon>Eukaryota</taxon>
        <taxon>Sar</taxon>
        <taxon>Alveolata</taxon>
        <taxon>Apicomplexa</taxon>
        <taxon>Aconoidasida</taxon>
        <taxon>Piroplasmida</taxon>
        <taxon>Babesiidae</taxon>
        <taxon>Babesia</taxon>
    </lineage>
</organism>
<dbReference type="OrthoDB" id="364080at2759"/>
<gene>
    <name evidence="1" type="ORF">BaOVIS_021680</name>
</gene>
<evidence type="ECO:0000313" key="2">
    <source>
        <dbReference type="Proteomes" id="UP001057455"/>
    </source>
</evidence>
<sequence>MAAIAKNGYIVKGINNVAVKFYPQVLGIHQVHEHNLCNALRDFGLMLKSDCKRELLRYNYDFLKFANTMRSSELCMLAHGYSLIGLKDTQWWDRFTSVAATNSFDMDGKEMAGFLYSLSRVYNGDHPLIVKLLEESTHWIPHATAPTLSLLIKVIANLKVGDRYLDKINARAMEIVDRLNMVDIVFFITANTDAKTRNLELYRVLCLRVIELYDDIELHHLRALAACISIGGYKSHIFFNVLSIKLVELCNTKHLTDGDVISLFLAFTSQKFLAHNDLCIDAQVYKRFLKDRLGRVAKEHFDFPIPDVTVVLAQALEANMDRITYNGLPIVLRAIGILRLPVSEELYDRVIQETSTSVAQGKYCDLKLSNLVVTIAKRPGNHDVFWTAVHEVLTRPNVDIKADLLAKMTITMSNVTNEGCRHVVYRDLLELSLQRSGMMSIKSISALTRMLVSNMELEALVNGSYVDALVGLFDTLTIAGIFGILKFYPFKSLPAEDANVLRLKSAVKEALNKSDENVPCYKVLQALIDGTYVHVDQTS</sequence>
<comment type="caution">
    <text evidence="1">The sequence shown here is derived from an EMBL/GenBank/DDBJ whole genome shotgun (WGS) entry which is preliminary data.</text>
</comment>
<evidence type="ECO:0000313" key="1">
    <source>
        <dbReference type="EMBL" id="GFE54764.1"/>
    </source>
</evidence>
<accession>A0A9W5WVD6</accession>
<dbReference type="AlphaFoldDB" id="A0A9W5WVD6"/>
<keyword evidence="2" id="KW-1185">Reference proteome</keyword>
<protein>
    <submittedName>
        <fullName evidence="1">Uncharacterized protein</fullName>
    </submittedName>
</protein>
<dbReference type="Proteomes" id="UP001057455">
    <property type="component" value="Unassembled WGS sequence"/>
</dbReference>